<protein>
    <submittedName>
        <fullName evidence="1">Uncharacterized protein</fullName>
    </submittedName>
</protein>
<organism evidence="1 2">
    <name type="scientific">Photobacterium damselae subsp. damselae</name>
    <name type="common">Listonella damsela</name>
    <dbReference type="NCBI Taxonomy" id="85581"/>
    <lineage>
        <taxon>Bacteria</taxon>
        <taxon>Pseudomonadati</taxon>
        <taxon>Pseudomonadota</taxon>
        <taxon>Gammaproteobacteria</taxon>
        <taxon>Vibrionales</taxon>
        <taxon>Vibrionaceae</taxon>
        <taxon>Photobacterium</taxon>
    </lineage>
</organism>
<evidence type="ECO:0000313" key="1">
    <source>
        <dbReference type="EMBL" id="NVP02845.1"/>
    </source>
</evidence>
<name>A0A850R2Z3_PHODD</name>
<reference evidence="1 2" key="1">
    <citation type="submission" date="2020-06" db="EMBL/GenBank/DDBJ databases">
        <title>Photobacterium damselae subsp. damselae comparative genomics.</title>
        <authorList>
            <person name="Osorio C.R."/>
        </authorList>
    </citation>
    <scope>NUCLEOTIDE SEQUENCE [LARGE SCALE GENOMIC DNA]</scope>
    <source>
        <strain evidence="1 2">TW250/03</strain>
    </source>
</reference>
<dbReference type="AlphaFoldDB" id="A0A850R2Z3"/>
<dbReference type="EMBL" id="JABXOR010001413">
    <property type="protein sequence ID" value="NVP02845.1"/>
    <property type="molecule type" value="Genomic_DNA"/>
</dbReference>
<proteinExistence type="predicted"/>
<accession>A0A850R2Z3</accession>
<evidence type="ECO:0000313" key="2">
    <source>
        <dbReference type="Proteomes" id="UP000533429"/>
    </source>
</evidence>
<sequence length="80" mass="9479">MARWEKQEVYLIGMRYNDDSSIPFQYFSGTKDGFFLSDKGRVCIHLRRAMRFDTFEAASEHIANLKRDKFTYDVVRCVIS</sequence>
<dbReference type="Proteomes" id="UP000533429">
    <property type="component" value="Unassembled WGS sequence"/>
</dbReference>
<comment type="caution">
    <text evidence="1">The sequence shown here is derived from an EMBL/GenBank/DDBJ whole genome shotgun (WGS) entry which is preliminary data.</text>
</comment>
<gene>
    <name evidence="1" type="ORF">HWA77_21795</name>
</gene>